<name>A0A0F8XFG7_9ZZZZ</name>
<dbReference type="EMBL" id="LAZR01063316">
    <property type="protein sequence ID" value="KKK59735.1"/>
    <property type="molecule type" value="Genomic_DNA"/>
</dbReference>
<protein>
    <submittedName>
        <fullName evidence="1">Uncharacterized protein</fullName>
    </submittedName>
</protein>
<reference evidence="1" key="1">
    <citation type="journal article" date="2015" name="Nature">
        <title>Complex archaea that bridge the gap between prokaryotes and eukaryotes.</title>
        <authorList>
            <person name="Spang A."/>
            <person name="Saw J.H."/>
            <person name="Jorgensen S.L."/>
            <person name="Zaremba-Niedzwiedzka K."/>
            <person name="Martijn J."/>
            <person name="Lind A.E."/>
            <person name="van Eijk R."/>
            <person name="Schleper C."/>
            <person name="Guy L."/>
            <person name="Ettema T.J."/>
        </authorList>
    </citation>
    <scope>NUCLEOTIDE SEQUENCE</scope>
</reference>
<proteinExistence type="predicted"/>
<sequence>VCRGEGCLGCEQRGWLSYFTMEDALSAMEDLFTLQLLKLDLPGWYMFRFQSKSLPLREGLSRFNNMRDVKVHIMRAAIRALDAEPRAERVGGEMVYRGDEYQDIEKAVDVLRQCDAADPELDCDACPIGKKIGIDAHDAGVFIAFTACGMIAALQDAIEAGPLEWLRVPQPPLCQDA</sequence>
<accession>A0A0F8XFG7</accession>
<gene>
    <name evidence="1" type="ORF">LCGC14_3031400</name>
</gene>
<feature type="non-terminal residue" evidence="1">
    <location>
        <position position="1"/>
    </location>
</feature>
<organism evidence="1">
    <name type="scientific">marine sediment metagenome</name>
    <dbReference type="NCBI Taxonomy" id="412755"/>
    <lineage>
        <taxon>unclassified sequences</taxon>
        <taxon>metagenomes</taxon>
        <taxon>ecological metagenomes</taxon>
    </lineage>
</organism>
<dbReference type="AlphaFoldDB" id="A0A0F8XFG7"/>
<comment type="caution">
    <text evidence="1">The sequence shown here is derived from an EMBL/GenBank/DDBJ whole genome shotgun (WGS) entry which is preliminary data.</text>
</comment>
<evidence type="ECO:0000313" key="1">
    <source>
        <dbReference type="EMBL" id="KKK59735.1"/>
    </source>
</evidence>